<evidence type="ECO:0000256" key="1">
    <source>
        <dbReference type="SAM" id="Phobius"/>
    </source>
</evidence>
<comment type="caution">
    <text evidence="2">The sequence shown here is derived from an EMBL/GenBank/DDBJ whole genome shotgun (WGS) entry which is preliminary data.</text>
</comment>
<protein>
    <submittedName>
        <fullName evidence="2">Diguanylate cyclase</fullName>
    </submittedName>
</protein>
<dbReference type="RefSeq" id="WP_196985515.1">
    <property type="nucleotide sequence ID" value="NZ_JADWYS010000001.1"/>
</dbReference>
<keyword evidence="3" id="KW-1185">Reference proteome</keyword>
<evidence type="ECO:0000313" key="2">
    <source>
        <dbReference type="EMBL" id="MBG9387602.1"/>
    </source>
</evidence>
<feature type="transmembrane region" description="Helical" evidence="1">
    <location>
        <begin position="6"/>
        <end position="23"/>
    </location>
</feature>
<accession>A0A931MG01</accession>
<name>A0A931MG01_9BURK</name>
<proteinExistence type="predicted"/>
<dbReference type="EMBL" id="JADWYS010000001">
    <property type="protein sequence ID" value="MBG9387602.1"/>
    <property type="molecule type" value="Genomic_DNA"/>
</dbReference>
<gene>
    <name evidence="2" type="ORF">I5803_06205</name>
</gene>
<dbReference type="AlphaFoldDB" id="A0A931MG01"/>
<reference evidence="2" key="1">
    <citation type="submission" date="2020-11" db="EMBL/GenBank/DDBJ databases">
        <title>Bacterial whole genome sequence for Caenimonas sp. DR4.4.</title>
        <authorList>
            <person name="Le V."/>
            <person name="Ko S.-R."/>
            <person name="Ahn C.-Y."/>
            <person name="Oh H.-M."/>
        </authorList>
    </citation>
    <scope>NUCLEOTIDE SEQUENCE</scope>
    <source>
        <strain evidence="2">DR4.4</strain>
    </source>
</reference>
<feature type="transmembrane region" description="Helical" evidence="1">
    <location>
        <begin position="67"/>
        <end position="85"/>
    </location>
</feature>
<sequence>MHDPALSLLMYVAFPLWVAAGFADWTCHRRTDIARTSGWKESALHLLMFTEIGVGMLVVALCEITTAVLGIVALVFVVHELTVYADLRYTVPLRPVGPFEQMVHSFLELLPLASLALLAVSAWDQPPDWSLHAKRQPWPAAYLWGAAVTAALINGLPYAQEMVSCLRARSKGNRRG</sequence>
<evidence type="ECO:0000313" key="3">
    <source>
        <dbReference type="Proteomes" id="UP000651050"/>
    </source>
</evidence>
<keyword evidence="1" id="KW-0472">Membrane</keyword>
<keyword evidence="1" id="KW-0812">Transmembrane</keyword>
<organism evidence="2 3">
    <name type="scientific">Caenimonas aquaedulcis</name>
    <dbReference type="NCBI Taxonomy" id="2793270"/>
    <lineage>
        <taxon>Bacteria</taxon>
        <taxon>Pseudomonadati</taxon>
        <taxon>Pseudomonadota</taxon>
        <taxon>Betaproteobacteria</taxon>
        <taxon>Burkholderiales</taxon>
        <taxon>Comamonadaceae</taxon>
        <taxon>Caenimonas</taxon>
    </lineage>
</organism>
<keyword evidence="1" id="KW-1133">Transmembrane helix</keyword>
<dbReference type="Proteomes" id="UP000651050">
    <property type="component" value="Unassembled WGS sequence"/>
</dbReference>
<feature type="transmembrane region" description="Helical" evidence="1">
    <location>
        <begin position="143"/>
        <end position="159"/>
    </location>
</feature>